<dbReference type="AlphaFoldDB" id="A0AAD9P6H7"/>
<reference evidence="2" key="1">
    <citation type="journal article" date="2023" name="Mol. Biol. Evol.">
        <title>Third-Generation Sequencing Reveals the Adaptive Role of the Epigenome in Three Deep-Sea Polychaetes.</title>
        <authorList>
            <person name="Perez M."/>
            <person name="Aroh O."/>
            <person name="Sun Y."/>
            <person name="Lan Y."/>
            <person name="Juniper S.K."/>
            <person name="Young C.R."/>
            <person name="Angers B."/>
            <person name="Qian P.Y."/>
        </authorList>
    </citation>
    <scope>NUCLEOTIDE SEQUENCE</scope>
    <source>
        <strain evidence="2">R07B-5</strain>
    </source>
</reference>
<evidence type="ECO:0000313" key="2">
    <source>
        <dbReference type="EMBL" id="KAK2189031.1"/>
    </source>
</evidence>
<dbReference type="Pfam" id="PF14705">
    <property type="entry name" value="Costars"/>
    <property type="match status" value="1"/>
</dbReference>
<dbReference type="Proteomes" id="UP001209878">
    <property type="component" value="Unassembled WGS sequence"/>
</dbReference>
<proteinExistence type="predicted"/>
<sequence length="172" mass="19453">MAQRRTLSNRRLKGQVAMWEQRDAPKTEEAIFSSDWDGFSHMQSVHGNDPNYGRPMAGSRTEFRGKQAGVHISNEVVALCRTICELGTPLPDGSVGVSFGLLFEAYTKISSKVVGILLRARRQKLVAFEGEMLYQRRDDDVIIRLLQMPDELEADIERRQQDLASHPSKAKH</sequence>
<organism evidence="2 3">
    <name type="scientific">Ridgeia piscesae</name>
    <name type="common">Tubeworm</name>
    <dbReference type="NCBI Taxonomy" id="27915"/>
    <lineage>
        <taxon>Eukaryota</taxon>
        <taxon>Metazoa</taxon>
        <taxon>Spiralia</taxon>
        <taxon>Lophotrochozoa</taxon>
        <taxon>Annelida</taxon>
        <taxon>Polychaeta</taxon>
        <taxon>Sedentaria</taxon>
        <taxon>Canalipalpata</taxon>
        <taxon>Sabellida</taxon>
        <taxon>Siboglinidae</taxon>
        <taxon>Ridgeia</taxon>
    </lineage>
</organism>
<dbReference type="EMBL" id="JAODUO010000116">
    <property type="protein sequence ID" value="KAK2189031.1"/>
    <property type="molecule type" value="Genomic_DNA"/>
</dbReference>
<dbReference type="InterPro" id="IPR038095">
    <property type="entry name" value="Costars_sf"/>
</dbReference>
<dbReference type="SMART" id="SM01283">
    <property type="entry name" value="Costars"/>
    <property type="match status" value="1"/>
</dbReference>
<gene>
    <name evidence="2" type="ORF">NP493_110g06056</name>
</gene>
<keyword evidence="3" id="KW-1185">Reference proteome</keyword>
<dbReference type="Gene3D" id="1.10.10.1540">
    <property type="entry name" value="Costar domain"/>
    <property type="match status" value="1"/>
</dbReference>
<dbReference type="InterPro" id="IPR027817">
    <property type="entry name" value="Costars_dom"/>
</dbReference>
<dbReference type="GO" id="GO:0035025">
    <property type="term" value="P:positive regulation of Rho protein signal transduction"/>
    <property type="evidence" value="ECO:0007669"/>
    <property type="project" value="InterPro"/>
</dbReference>
<evidence type="ECO:0000259" key="1">
    <source>
        <dbReference type="SMART" id="SM01283"/>
    </source>
</evidence>
<dbReference type="InterPro" id="IPR026111">
    <property type="entry name" value="Abra"/>
</dbReference>
<protein>
    <recommendedName>
        <fullName evidence="1">Costars domain-containing protein</fullName>
    </recommendedName>
</protein>
<dbReference type="PANTHER" id="PTHR22739:SF7">
    <property type="entry name" value="EG:152A3.3 PROTEIN-RELATED"/>
    <property type="match status" value="1"/>
</dbReference>
<name>A0AAD9P6H7_RIDPI</name>
<accession>A0AAD9P6H7</accession>
<dbReference type="PANTHER" id="PTHR22739">
    <property type="entry name" value="STRIATED MUSCLE ACTIVATOR OF RHO-DEPENDENT SIGNALING-RELATED"/>
    <property type="match status" value="1"/>
</dbReference>
<comment type="caution">
    <text evidence="2">The sequence shown here is derived from an EMBL/GenBank/DDBJ whole genome shotgun (WGS) entry which is preliminary data.</text>
</comment>
<feature type="domain" description="Costars" evidence="1">
    <location>
        <begin position="70"/>
        <end position="146"/>
    </location>
</feature>
<dbReference type="GO" id="GO:0003779">
    <property type="term" value="F:actin binding"/>
    <property type="evidence" value="ECO:0007669"/>
    <property type="project" value="InterPro"/>
</dbReference>
<evidence type="ECO:0000313" key="3">
    <source>
        <dbReference type="Proteomes" id="UP001209878"/>
    </source>
</evidence>